<proteinExistence type="predicted"/>
<evidence type="ECO:0000259" key="2">
    <source>
        <dbReference type="Pfam" id="PF15606"/>
    </source>
</evidence>
<evidence type="ECO:0000313" key="4">
    <source>
        <dbReference type="Proteomes" id="UP000503540"/>
    </source>
</evidence>
<accession>A0A6G9YBT3</accession>
<evidence type="ECO:0000256" key="1">
    <source>
        <dbReference type="SAM" id="MobiDB-lite"/>
    </source>
</evidence>
<dbReference type="InterPro" id="IPR028947">
    <property type="entry name" value="Ntox34"/>
</dbReference>
<sequence length="421" mass="43501">MAIVVDPQTYYNASTKCAKINSEILSALSALWNSLQNSGQMAGSYDKAAGWASGYDENAADMLSTCASLSNALANFANILNTAGDNWAYSNWNANPDPAKGPAPSRPFHVPQGVVFQNDIKPPPSAFGGSAKGLDTSVPGLLDQIGYTVPNGDTDRLKSAADAWKTFAETPAIKNAADGIKAIITDIHSANTAAPDIADVETHLTTLSNGAAAVASVSVSLSGAVGEHHTNLVAFRSDLDGHVNSLMKDLFWIAIGTVAAVALTEILTAGLATLGPAEAEAAAGTAAGTAAVATAATRIRNLWNICRLFQTLEVGVGIAEAINAVNPLDIQSKLDEIASLVAATVAGVFVAEMAKGGKQNVGDTGIENEMRALIAAGAAIGNCEALAKLWDEAKGDNARRQRIKRTQKKYDCRHSSGGGGR</sequence>
<dbReference type="Pfam" id="PF15606">
    <property type="entry name" value="Ntox34"/>
    <property type="match status" value="1"/>
</dbReference>
<reference evidence="3 4" key="1">
    <citation type="journal article" date="2019" name="ACS Chem. Biol.">
        <title>Identification and Mobilization of a Cryptic Antibiotic Biosynthesis Gene Locus from a Human-Pathogenic Nocardia Isolate.</title>
        <authorList>
            <person name="Herisse M."/>
            <person name="Ishida K."/>
            <person name="Porter J.L."/>
            <person name="Howden B."/>
            <person name="Hertweck C."/>
            <person name="Stinear T.P."/>
            <person name="Pidot S.J."/>
        </authorList>
    </citation>
    <scope>NUCLEOTIDE SEQUENCE [LARGE SCALE GENOMIC DNA]</scope>
    <source>
        <strain evidence="3 4">AUSMDU00012717</strain>
    </source>
</reference>
<keyword evidence="4" id="KW-1185">Reference proteome</keyword>
<dbReference type="EMBL" id="CP046172">
    <property type="protein sequence ID" value="QIS10735.1"/>
    <property type="molecule type" value="Genomic_DNA"/>
</dbReference>
<name>A0A6G9YBT3_9NOCA</name>
<dbReference type="RefSeq" id="WP_167473670.1">
    <property type="nucleotide sequence ID" value="NZ_CP046172.1"/>
</dbReference>
<feature type="domain" description="Bacterial toxin 34" evidence="2">
    <location>
        <begin position="353"/>
        <end position="415"/>
    </location>
</feature>
<dbReference type="KEGG" id="nah:F5544_14240"/>
<dbReference type="Proteomes" id="UP000503540">
    <property type="component" value="Chromosome"/>
</dbReference>
<organism evidence="3 4">
    <name type="scientific">Nocardia arthritidis</name>
    <dbReference type="NCBI Taxonomy" id="228602"/>
    <lineage>
        <taxon>Bacteria</taxon>
        <taxon>Bacillati</taxon>
        <taxon>Actinomycetota</taxon>
        <taxon>Actinomycetes</taxon>
        <taxon>Mycobacteriales</taxon>
        <taxon>Nocardiaceae</taxon>
        <taxon>Nocardia</taxon>
    </lineage>
</organism>
<protein>
    <recommendedName>
        <fullName evidence="2">Bacterial toxin 34 domain-containing protein</fullName>
    </recommendedName>
</protein>
<gene>
    <name evidence="3" type="ORF">F5544_14240</name>
</gene>
<dbReference type="AlphaFoldDB" id="A0A6G9YBT3"/>
<evidence type="ECO:0000313" key="3">
    <source>
        <dbReference type="EMBL" id="QIS10735.1"/>
    </source>
</evidence>
<feature type="region of interest" description="Disordered" evidence="1">
    <location>
        <begin position="400"/>
        <end position="421"/>
    </location>
</feature>